<organism evidence="1 2">
    <name type="scientific">Myxococcus virescens</name>
    <dbReference type="NCBI Taxonomy" id="83456"/>
    <lineage>
        <taxon>Bacteria</taxon>
        <taxon>Pseudomonadati</taxon>
        <taxon>Myxococcota</taxon>
        <taxon>Myxococcia</taxon>
        <taxon>Myxococcales</taxon>
        <taxon>Cystobacterineae</taxon>
        <taxon>Myxococcaceae</taxon>
        <taxon>Myxococcus</taxon>
    </lineage>
</organism>
<evidence type="ECO:0000313" key="1">
    <source>
        <dbReference type="EMBL" id="GEL75060.1"/>
    </source>
</evidence>
<reference evidence="1 2" key="1">
    <citation type="submission" date="2019-07" db="EMBL/GenBank/DDBJ databases">
        <title>Whole genome shotgun sequence of Myxococcus virescens NBRC 100334.</title>
        <authorList>
            <person name="Hosoyama A."/>
            <person name="Uohara A."/>
            <person name="Ohji S."/>
            <person name="Ichikawa N."/>
        </authorList>
    </citation>
    <scope>NUCLEOTIDE SEQUENCE [LARGE SCALE GENOMIC DNA]</scope>
    <source>
        <strain evidence="1 2">NBRC 100334</strain>
    </source>
</reference>
<dbReference type="Proteomes" id="UP000321224">
    <property type="component" value="Unassembled WGS sequence"/>
</dbReference>
<name>A0A511HNA1_9BACT</name>
<comment type="caution">
    <text evidence="1">The sequence shown here is derived from an EMBL/GenBank/DDBJ whole genome shotgun (WGS) entry which is preliminary data.</text>
</comment>
<evidence type="ECO:0000313" key="2">
    <source>
        <dbReference type="Proteomes" id="UP000321224"/>
    </source>
</evidence>
<accession>A0A511HNA1</accession>
<dbReference type="EMBL" id="BJVY01000059">
    <property type="protein sequence ID" value="GEL75060.1"/>
    <property type="molecule type" value="Genomic_DNA"/>
</dbReference>
<protein>
    <submittedName>
        <fullName evidence="1">Uncharacterized protein</fullName>
    </submittedName>
</protein>
<dbReference type="AlphaFoldDB" id="A0A511HNA1"/>
<proteinExistence type="predicted"/>
<sequence length="59" mass="6698">MRKHVAKLLAEASKVELRIPQYLEPTVTRHLECRVLEHGFVAMRLAALPLPCTARWSGC</sequence>
<gene>
    <name evidence="1" type="ORF">MVI01_68440</name>
</gene>